<evidence type="ECO:0000256" key="2">
    <source>
        <dbReference type="ARBA" id="ARBA00006683"/>
    </source>
</evidence>
<accession>A0A542E1N7</accession>
<evidence type="ECO:0000256" key="3">
    <source>
        <dbReference type="ARBA" id="ARBA00022475"/>
    </source>
</evidence>
<organism evidence="10 11">
    <name type="scientific">Lapillicoccus jejuensis</name>
    <dbReference type="NCBI Taxonomy" id="402171"/>
    <lineage>
        <taxon>Bacteria</taxon>
        <taxon>Bacillati</taxon>
        <taxon>Actinomycetota</taxon>
        <taxon>Actinomycetes</taxon>
        <taxon>Micrococcales</taxon>
        <taxon>Intrasporangiaceae</taxon>
        <taxon>Lapillicoccus</taxon>
    </lineage>
</organism>
<evidence type="ECO:0000259" key="9">
    <source>
        <dbReference type="Pfam" id="PF02706"/>
    </source>
</evidence>
<evidence type="ECO:0000313" key="10">
    <source>
        <dbReference type="EMBL" id="TQJ09189.1"/>
    </source>
</evidence>
<evidence type="ECO:0000256" key="7">
    <source>
        <dbReference type="SAM" id="MobiDB-lite"/>
    </source>
</evidence>
<gene>
    <name evidence="10" type="ORF">FB458_2297</name>
</gene>
<protein>
    <submittedName>
        <fullName evidence="10">Subunit length determinant protein</fullName>
    </submittedName>
</protein>
<dbReference type="AlphaFoldDB" id="A0A542E1N7"/>
<dbReference type="Proteomes" id="UP000317893">
    <property type="component" value="Unassembled WGS sequence"/>
</dbReference>
<feature type="compositionally biased region" description="Low complexity" evidence="7">
    <location>
        <begin position="346"/>
        <end position="358"/>
    </location>
</feature>
<dbReference type="GO" id="GO:0005886">
    <property type="term" value="C:plasma membrane"/>
    <property type="evidence" value="ECO:0007669"/>
    <property type="project" value="UniProtKB-SubCell"/>
</dbReference>
<evidence type="ECO:0000256" key="5">
    <source>
        <dbReference type="ARBA" id="ARBA00022989"/>
    </source>
</evidence>
<reference evidence="10 11" key="1">
    <citation type="submission" date="2019-06" db="EMBL/GenBank/DDBJ databases">
        <title>Sequencing the genomes of 1000 actinobacteria strains.</title>
        <authorList>
            <person name="Klenk H.-P."/>
        </authorList>
    </citation>
    <scope>NUCLEOTIDE SEQUENCE [LARGE SCALE GENOMIC DNA]</scope>
    <source>
        <strain evidence="10 11">DSM 18607</strain>
    </source>
</reference>
<keyword evidence="3" id="KW-1003">Cell membrane</keyword>
<dbReference type="PANTHER" id="PTHR32309:SF31">
    <property type="entry name" value="CAPSULAR EXOPOLYSACCHARIDE FAMILY"/>
    <property type="match status" value="1"/>
</dbReference>
<evidence type="ECO:0000256" key="4">
    <source>
        <dbReference type="ARBA" id="ARBA00022692"/>
    </source>
</evidence>
<dbReference type="EMBL" id="VFMN01000001">
    <property type="protein sequence ID" value="TQJ09189.1"/>
    <property type="molecule type" value="Genomic_DNA"/>
</dbReference>
<evidence type="ECO:0000256" key="8">
    <source>
        <dbReference type="SAM" id="Phobius"/>
    </source>
</evidence>
<evidence type="ECO:0000256" key="1">
    <source>
        <dbReference type="ARBA" id="ARBA00004651"/>
    </source>
</evidence>
<keyword evidence="5 8" id="KW-1133">Transmembrane helix</keyword>
<dbReference type="InterPro" id="IPR050445">
    <property type="entry name" value="Bact_polysacc_biosynth/exp"/>
</dbReference>
<comment type="similarity">
    <text evidence="2">Belongs to the CpsC/CapA family.</text>
</comment>
<keyword evidence="6 8" id="KW-0472">Membrane</keyword>
<comment type="subcellular location">
    <subcellularLocation>
        <location evidence="1">Cell membrane</location>
        <topology evidence="1">Multi-pass membrane protein</topology>
    </subcellularLocation>
</comment>
<dbReference type="RefSeq" id="WP_141848598.1">
    <property type="nucleotide sequence ID" value="NZ_BAAAPR010000005.1"/>
</dbReference>
<comment type="caution">
    <text evidence="10">The sequence shown here is derived from an EMBL/GenBank/DDBJ whole genome shotgun (WGS) entry which is preliminary data.</text>
</comment>
<dbReference type="Pfam" id="PF02706">
    <property type="entry name" value="Wzz"/>
    <property type="match status" value="1"/>
</dbReference>
<feature type="domain" description="Polysaccharide chain length determinant N-terminal" evidence="9">
    <location>
        <begin position="2"/>
        <end position="86"/>
    </location>
</feature>
<dbReference type="PANTHER" id="PTHR32309">
    <property type="entry name" value="TYROSINE-PROTEIN KINASE"/>
    <property type="match status" value="1"/>
</dbReference>
<evidence type="ECO:0000313" key="11">
    <source>
        <dbReference type="Proteomes" id="UP000317893"/>
    </source>
</evidence>
<sequence length="375" mass="38449">MEIIEYLRVAKRRWWILVLVPVLAAGLTTAFLLLQPTTYSATATINSGALVGNEGSPFSGTQAAQSFVAAFSAAADNPSVKAQVAQATGVSASDQTDGVTSTAVGTSSDVQVAYTDTKGQRAQEVVGQTARKALDLMFSSRAAAATATRDRALQANQDANAAISALATKYKIADPPRAYQTALSQVATLQQQQAQLRASGNAAGAAAMDAPIASAQNSLGQYLPILAEYNNLAATAAATQQDLATAQAQYRQALSIQSAAQGDAVIYVGPAIAASRVTTLVTTVVPVFAAGIFLGIILVVLVEVVSRLRRAAREEREAQAAGEPVPGSRSARRHGVDDGGVGTTGTAGTAAAPDAPVRAGDDDEALTRSSAASYR</sequence>
<feature type="region of interest" description="Disordered" evidence="7">
    <location>
        <begin position="313"/>
        <end position="375"/>
    </location>
</feature>
<dbReference type="InterPro" id="IPR003856">
    <property type="entry name" value="LPS_length_determ_N"/>
</dbReference>
<name>A0A542E1N7_9MICO</name>
<dbReference type="OrthoDB" id="3393347at2"/>
<evidence type="ECO:0000256" key="6">
    <source>
        <dbReference type="ARBA" id="ARBA00023136"/>
    </source>
</evidence>
<proteinExistence type="inferred from homology"/>
<feature type="transmembrane region" description="Helical" evidence="8">
    <location>
        <begin position="14"/>
        <end position="34"/>
    </location>
</feature>
<keyword evidence="4 8" id="KW-0812">Transmembrane</keyword>
<keyword evidence="11" id="KW-1185">Reference proteome</keyword>
<feature type="transmembrane region" description="Helical" evidence="8">
    <location>
        <begin position="284"/>
        <end position="306"/>
    </location>
</feature>